<dbReference type="PANTHER" id="PTHR47505:SF1">
    <property type="entry name" value="DNA UTILIZATION PROTEIN YHGH"/>
    <property type="match status" value="1"/>
</dbReference>
<dbReference type="InterPro" id="IPR051910">
    <property type="entry name" value="ComF/GntX_DNA_util-trans"/>
</dbReference>
<evidence type="ECO:0000313" key="3">
    <source>
        <dbReference type="Proteomes" id="UP001057877"/>
    </source>
</evidence>
<evidence type="ECO:0000313" key="2">
    <source>
        <dbReference type="EMBL" id="UVI29901.1"/>
    </source>
</evidence>
<accession>A0ABY5S7K4</accession>
<dbReference type="SUPFAM" id="SSF53271">
    <property type="entry name" value="PRTase-like"/>
    <property type="match status" value="1"/>
</dbReference>
<sequence length="284" mass="31737">MSSLLHYVRHIVPGAFRATISMLAPTPSACLTCSRTYRESRSQAQGGLDDSIVFQRLCPECRSSIPWITRIACRVCGRPGPCGDCKRRLDSAFVCNRSAVSYDEAIRGWLALYKYRGHEALGQLLGEMLHAAYVRMYSELAQRQANFRFDAAIPVPLSDARLLERGFNQAEQLATAVAVRNQLPLVRALRRTRHSDKQSYKTRGARLSSTRNLFAAEEAALRPLVGLLNDEAVIMNRALRLLIVDDIYTTGSTVDACARAILDTMQRDYPGIHTEIYVLTLARS</sequence>
<dbReference type="InterPro" id="IPR029057">
    <property type="entry name" value="PRTase-like"/>
</dbReference>
<protein>
    <submittedName>
        <fullName evidence="2">ComF family protein</fullName>
    </submittedName>
</protein>
<dbReference type="EMBL" id="CP091430">
    <property type="protein sequence ID" value="UVI29901.1"/>
    <property type="molecule type" value="Genomic_DNA"/>
</dbReference>
<dbReference type="CDD" id="cd06223">
    <property type="entry name" value="PRTases_typeI"/>
    <property type="match status" value="1"/>
</dbReference>
<dbReference type="PANTHER" id="PTHR47505">
    <property type="entry name" value="DNA UTILIZATION PROTEIN YHGH"/>
    <property type="match status" value="1"/>
</dbReference>
<gene>
    <name evidence="2" type="ORF">L1F29_31715</name>
</gene>
<keyword evidence="3" id="KW-1185">Reference proteome</keyword>
<organism evidence="2 3">
    <name type="scientific">Paenibacillus spongiae</name>
    <dbReference type="NCBI Taxonomy" id="2909671"/>
    <lineage>
        <taxon>Bacteria</taxon>
        <taxon>Bacillati</taxon>
        <taxon>Bacillota</taxon>
        <taxon>Bacilli</taxon>
        <taxon>Bacillales</taxon>
        <taxon>Paenibacillaceae</taxon>
        <taxon>Paenibacillus</taxon>
    </lineage>
</organism>
<dbReference type="Proteomes" id="UP001057877">
    <property type="component" value="Chromosome"/>
</dbReference>
<dbReference type="RefSeq" id="WP_258385972.1">
    <property type="nucleotide sequence ID" value="NZ_CP091430.1"/>
</dbReference>
<reference evidence="2" key="1">
    <citation type="submission" date="2022-01" db="EMBL/GenBank/DDBJ databases">
        <title>Paenibacillus spongiae sp. nov., isolated from marine sponge.</title>
        <authorList>
            <person name="Li Z."/>
            <person name="Zhang M."/>
        </authorList>
    </citation>
    <scope>NUCLEOTIDE SEQUENCE</scope>
    <source>
        <strain evidence="2">PHS-Z3</strain>
    </source>
</reference>
<evidence type="ECO:0000256" key="1">
    <source>
        <dbReference type="ARBA" id="ARBA00008007"/>
    </source>
</evidence>
<proteinExistence type="inferred from homology"/>
<dbReference type="InterPro" id="IPR000836">
    <property type="entry name" value="PRTase_dom"/>
</dbReference>
<name>A0ABY5S7K4_9BACL</name>
<comment type="similarity">
    <text evidence="1">Belongs to the ComF/GntX family.</text>
</comment>
<dbReference type="Gene3D" id="3.40.50.2020">
    <property type="match status" value="1"/>
</dbReference>